<evidence type="ECO:0000313" key="1">
    <source>
        <dbReference type="EMBL" id="GEK77585.1"/>
    </source>
</evidence>
<sequence>MKTTKTKDVKRTQRDYTLGFKLSIVEQVEKGDFTYKQAQSHYGIQGRSTVLVWLRKHGKLDWSKPTYIANMPKSKETPAQKIKRLEREIEELRLKDLIKDEMINIMDEEYGAGLRKKYISELSRAQKKTIK</sequence>
<dbReference type="SUPFAM" id="SSF46689">
    <property type="entry name" value="Homeodomain-like"/>
    <property type="match status" value="1"/>
</dbReference>
<name>A0ABQ0UGK4_PSEAF</name>
<comment type="caution">
    <text evidence="1">The sequence shown here is derived from an EMBL/GenBank/DDBJ whole genome shotgun (WGS) entry which is preliminary data.</text>
</comment>
<reference evidence="1 2" key="1">
    <citation type="submission" date="2019-07" db="EMBL/GenBank/DDBJ databases">
        <title>Whole genome shotgun sequence of Pseudoalteromonas atlantica NBRC 103033.</title>
        <authorList>
            <person name="Hosoyama A."/>
            <person name="Uohara A."/>
            <person name="Ohji S."/>
            <person name="Ichikawa N."/>
        </authorList>
    </citation>
    <scope>NUCLEOTIDE SEQUENCE [LARGE SCALE GENOMIC DNA]</scope>
    <source>
        <strain evidence="1 2">NBRC 103033</strain>
    </source>
</reference>
<organism evidence="1 2">
    <name type="scientific">Pseudoalteromonas atlantica</name>
    <name type="common">Alteromonas atlantica</name>
    <dbReference type="NCBI Taxonomy" id="288"/>
    <lineage>
        <taxon>Bacteria</taxon>
        <taxon>Pseudomonadati</taxon>
        <taxon>Pseudomonadota</taxon>
        <taxon>Gammaproteobacteria</taxon>
        <taxon>Alteromonadales</taxon>
        <taxon>Pseudoalteromonadaceae</taxon>
        <taxon>Pseudoalteromonas</taxon>
    </lineage>
</organism>
<keyword evidence="2" id="KW-1185">Reference proteome</keyword>
<dbReference type="EMBL" id="BJUT01000038">
    <property type="protein sequence ID" value="GEK77585.1"/>
    <property type="molecule type" value="Genomic_DNA"/>
</dbReference>
<dbReference type="Proteomes" id="UP000321189">
    <property type="component" value="Unassembled WGS sequence"/>
</dbReference>
<evidence type="ECO:0008006" key="3">
    <source>
        <dbReference type="Google" id="ProtNLM"/>
    </source>
</evidence>
<dbReference type="InterPro" id="IPR009057">
    <property type="entry name" value="Homeodomain-like_sf"/>
</dbReference>
<protein>
    <recommendedName>
        <fullName evidence="3">Transposase</fullName>
    </recommendedName>
</protein>
<accession>A0ABQ0UGK4</accession>
<dbReference type="Gene3D" id="1.10.10.10">
    <property type="entry name" value="Winged helix-like DNA-binding domain superfamily/Winged helix DNA-binding domain"/>
    <property type="match status" value="1"/>
</dbReference>
<gene>
    <name evidence="1" type="ORF">PAT01_28890</name>
</gene>
<evidence type="ECO:0000313" key="2">
    <source>
        <dbReference type="Proteomes" id="UP000321189"/>
    </source>
</evidence>
<proteinExistence type="predicted"/>
<dbReference type="InterPro" id="IPR036388">
    <property type="entry name" value="WH-like_DNA-bd_sf"/>
</dbReference>